<feature type="domain" description="N-acetyltransferase ESCO zinc-finger" evidence="1">
    <location>
        <begin position="131"/>
        <end position="170"/>
    </location>
</feature>
<dbReference type="AlphaFoldDB" id="G0UVT7"/>
<dbReference type="EMBL" id="HE575323">
    <property type="protein sequence ID" value="CCC93503.1"/>
    <property type="molecule type" value="Genomic_DNA"/>
</dbReference>
<proteinExistence type="predicted"/>
<accession>G0UVT7</accession>
<gene>
    <name evidence="2" type="ORF">TCIL3000_10_2640</name>
</gene>
<dbReference type="VEuPathDB" id="TriTrypDB:TcIL3000_10_2640"/>
<evidence type="ECO:0000259" key="1">
    <source>
        <dbReference type="Pfam" id="PF13878"/>
    </source>
</evidence>
<organism evidence="2">
    <name type="scientific">Trypanosoma congolense (strain IL3000)</name>
    <dbReference type="NCBI Taxonomy" id="1068625"/>
    <lineage>
        <taxon>Eukaryota</taxon>
        <taxon>Discoba</taxon>
        <taxon>Euglenozoa</taxon>
        <taxon>Kinetoplastea</taxon>
        <taxon>Metakinetoplastina</taxon>
        <taxon>Trypanosomatida</taxon>
        <taxon>Trypanosomatidae</taxon>
        <taxon>Trypanosoma</taxon>
        <taxon>Nannomonas</taxon>
    </lineage>
</organism>
<reference evidence="2" key="1">
    <citation type="journal article" date="2012" name="Proc. Natl. Acad. Sci. U.S.A.">
        <title>Antigenic diversity is generated by distinct evolutionary mechanisms in African trypanosome species.</title>
        <authorList>
            <person name="Jackson A.P."/>
            <person name="Berry A."/>
            <person name="Aslett M."/>
            <person name="Allison H.C."/>
            <person name="Burton P."/>
            <person name="Vavrova-Anderson J."/>
            <person name="Brown R."/>
            <person name="Browne H."/>
            <person name="Corton N."/>
            <person name="Hauser H."/>
            <person name="Gamble J."/>
            <person name="Gilderthorp R."/>
            <person name="Marcello L."/>
            <person name="McQuillan J."/>
            <person name="Otto T.D."/>
            <person name="Quail M.A."/>
            <person name="Sanders M.J."/>
            <person name="van Tonder A."/>
            <person name="Ginger M.L."/>
            <person name="Field M.C."/>
            <person name="Barry J.D."/>
            <person name="Hertz-Fowler C."/>
            <person name="Berriman M."/>
        </authorList>
    </citation>
    <scope>NUCLEOTIDE SEQUENCE</scope>
    <source>
        <strain evidence="2">IL3000</strain>
    </source>
</reference>
<protein>
    <recommendedName>
        <fullName evidence="1">N-acetyltransferase ESCO zinc-finger domain-containing protein</fullName>
    </recommendedName>
</protein>
<sequence>MMIRKKQRCLLDFYPPKGRALVSGVTDDYCDISSIAAGTGTDKTLGTTELQGLDAEAAVPYGSGASNDSSAGPSCDNALLEFNDDKGKGQSCFIETGMESAAPPAVAVDGDGVDKGSLITAGTKRPRNVVQTCLDFGQSNVGGITTCRLCGMIYNVTLVEDVRLHKRRCHRKMTSKNGEVGAVLDDFRAWASSDTAVKQLEKLSQVKHPKGDCGRGTRGGIRSLCRRVQDSLLDEFVCFVFDCASRDFLRHKISGILAEALQFSDIVLTPEVSYCLVVVVHLHYNRLVCAVAGRSSSRRQKPAPQNHGERRGVGLAETHCVKRPHATLCDVPYAWLQEASVLMDARKNSQGAELLFDAKPQQPTARDFFNISESSRRERQRCELQRINSLVNIALGRALATLGRHVIYGCALCPLTQFSYDSDTLDKTFLDRISESLTNGHNSLYTHAAVL</sequence>
<dbReference type="InterPro" id="IPR028005">
    <property type="entry name" value="AcTrfase_ESCO_Znf_dom"/>
</dbReference>
<name>G0UVT7_TRYCI</name>
<evidence type="ECO:0000313" key="2">
    <source>
        <dbReference type="EMBL" id="CCC93503.1"/>
    </source>
</evidence>
<dbReference type="Pfam" id="PF13878">
    <property type="entry name" value="zf-C2H2_3"/>
    <property type="match status" value="1"/>
</dbReference>